<dbReference type="InterPro" id="IPR027275">
    <property type="entry name" value="PRC-brl_dom"/>
</dbReference>
<organism evidence="2 3">
    <name type="scientific">Sporosarcina siberiensis</name>
    <dbReference type="NCBI Taxonomy" id="1365606"/>
    <lineage>
        <taxon>Bacteria</taxon>
        <taxon>Bacillati</taxon>
        <taxon>Bacillota</taxon>
        <taxon>Bacilli</taxon>
        <taxon>Bacillales</taxon>
        <taxon>Caryophanaceae</taxon>
        <taxon>Sporosarcina</taxon>
    </lineage>
</organism>
<dbReference type="EMBL" id="JBHUGI010000032">
    <property type="protein sequence ID" value="MFD1928950.1"/>
    <property type="molecule type" value="Genomic_DNA"/>
</dbReference>
<evidence type="ECO:0000313" key="2">
    <source>
        <dbReference type="EMBL" id="MFD1928950.1"/>
    </source>
</evidence>
<dbReference type="SUPFAM" id="SSF50346">
    <property type="entry name" value="PRC-barrel domain"/>
    <property type="match status" value="1"/>
</dbReference>
<proteinExistence type="predicted"/>
<evidence type="ECO:0000313" key="3">
    <source>
        <dbReference type="Proteomes" id="UP001597218"/>
    </source>
</evidence>
<dbReference type="NCBIfam" id="TIGR02888">
    <property type="entry name" value="spore_YlmC_YmxH"/>
    <property type="match status" value="1"/>
</dbReference>
<accession>A0ABW4SIW4</accession>
<keyword evidence="3" id="KW-1185">Reference proteome</keyword>
<name>A0ABW4SIW4_9BACL</name>
<reference evidence="3" key="1">
    <citation type="journal article" date="2019" name="Int. J. Syst. Evol. Microbiol.">
        <title>The Global Catalogue of Microorganisms (GCM) 10K type strain sequencing project: providing services to taxonomists for standard genome sequencing and annotation.</title>
        <authorList>
            <consortium name="The Broad Institute Genomics Platform"/>
            <consortium name="The Broad Institute Genome Sequencing Center for Infectious Disease"/>
            <person name="Wu L."/>
            <person name="Ma J."/>
        </authorList>
    </citation>
    <scope>NUCLEOTIDE SEQUENCE [LARGE SCALE GENOMIC DNA]</scope>
    <source>
        <strain evidence="3">CGMCC 4.7177</strain>
    </source>
</reference>
<dbReference type="InterPro" id="IPR011033">
    <property type="entry name" value="PRC_barrel-like_sf"/>
</dbReference>
<dbReference type="RefSeq" id="WP_381538667.1">
    <property type="nucleotide sequence ID" value="NZ_JBHUGI010000032.1"/>
</dbReference>
<dbReference type="Pfam" id="PF05239">
    <property type="entry name" value="PRC"/>
    <property type="match status" value="1"/>
</dbReference>
<sequence length="81" mass="9106">MKFSEIQKKEVIDATKGTLLGYVQDATIDIVNGKVESLHIGEGERNIFFDSKEKDTRKVRLQDITTIGKDIVLVGRKDGKK</sequence>
<feature type="domain" description="PRC-barrel" evidence="1">
    <location>
        <begin position="2"/>
        <end position="61"/>
    </location>
</feature>
<dbReference type="Gene3D" id="2.30.30.240">
    <property type="entry name" value="PRC-barrel domain"/>
    <property type="match status" value="1"/>
</dbReference>
<protein>
    <submittedName>
        <fullName evidence="2">PRC-barrel domain-containing protein</fullName>
    </submittedName>
</protein>
<dbReference type="Proteomes" id="UP001597218">
    <property type="component" value="Unassembled WGS sequence"/>
</dbReference>
<gene>
    <name evidence="2" type="ORF">ACFSFY_12985</name>
</gene>
<comment type="caution">
    <text evidence="2">The sequence shown here is derived from an EMBL/GenBank/DDBJ whole genome shotgun (WGS) entry which is preliminary data.</text>
</comment>
<evidence type="ECO:0000259" key="1">
    <source>
        <dbReference type="Pfam" id="PF05239"/>
    </source>
</evidence>
<dbReference type="InterPro" id="IPR014238">
    <property type="entry name" value="Spore_YlmC/YmxH"/>
</dbReference>